<evidence type="ECO:0000256" key="1">
    <source>
        <dbReference type="ARBA" id="ARBA00023125"/>
    </source>
</evidence>
<dbReference type="EMBL" id="MTPX02000050">
    <property type="protein sequence ID" value="PHP52367.1"/>
    <property type="molecule type" value="Genomic_DNA"/>
</dbReference>
<dbReference type="PANTHER" id="PTHR30204">
    <property type="entry name" value="REDOX-CYCLING DRUG-SENSING TRANSCRIPTIONAL ACTIVATOR SOXR"/>
    <property type="match status" value="1"/>
</dbReference>
<dbReference type="InterPro" id="IPR011256">
    <property type="entry name" value="Reg_factor_effector_dom_sf"/>
</dbReference>
<dbReference type="CDD" id="cd01107">
    <property type="entry name" value="HTH_BmrR"/>
    <property type="match status" value="1"/>
</dbReference>
<dbReference type="SUPFAM" id="SSF46955">
    <property type="entry name" value="Putative DNA-binding domain"/>
    <property type="match status" value="1"/>
</dbReference>
<dbReference type="InterPro" id="IPR010499">
    <property type="entry name" value="AraC_E-bd"/>
</dbReference>
<dbReference type="RefSeq" id="WP_086615921.1">
    <property type="nucleotide sequence ID" value="NZ_MTPX02000050.1"/>
</dbReference>
<dbReference type="SUPFAM" id="SSF55136">
    <property type="entry name" value="Probable bacterial effector-binding domain"/>
    <property type="match status" value="1"/>
</dbReference>
<dbReference type="InterPro" id="IPR029442">
    <property type="entry name" value="GyrI-like"/>
</dbReference>
<dbReference type="Pfam" id="PF06445">
    <property type="entry name" value="GyrI-like"/>
    <property type="match status" value="1"/>
</dbReference>
<dbReference type="PANTHER" id="PTHR30204:SF97">
    <property type="entry name" value="MERR FAMILY REGULATORY PROTEIN"/>
    <property type="match status" value="1"/>
</dbReference>
<evidence type="ECO:0000313" key="4">
    <source>
        <dbReference type="Proteomes" id="UP000194577"/>
    </source>
</evidence>
<accession>A0ABX4MAA0</accession>
<dbReference type="Proteomes" id="UP000194577">
    <property type="component" value="Unassembled WGS sequence"/>
</dbReference>
<proteinExistence type="predicted"/>
<dbReference type="InterPro" id="IPR009061">
    <property type="entry name" value="DNA-bd_dom_put_sf"/>
</dbReference>
<dbReference type="SMART" id="SM00871">
    <property type="entry name" value="AraC_E_bind"/>
    <property type="match status" value="1"/>
</dbReference>
<sequence length="282" mass="30891">MVETKSLMTIGEFSSLTRLSVRMLRHYDAHGVLVPADVDPWTGYRRYAPHQLRDAADIRNLRDVGFGVSAISALLAARGTPAWSAALELQRETVVEETRAAQARLALISRLIEGETSMSITVERRTIAAMTIVALRDVVPTYADEHLLWARMMPEIARQGIKPIGPCGVIEHDAEFTEHDVDEEIFLPVAPGTTAVAPLQVHELPARDCLVAHVVGPYDQITEAHDRLATRIAAEGLTPPTDDFLPGKAFNIYLTTPDEVPADQLVTEVCLPLGWACGRTTA</sequence>
<evidence type="ECO:0000313" key="3">
    <source>
        <dbReference type="EMBL" id="PHP52367.1"/>
    </source>
</evidence>
<dbReference type="Gene3D" id="1.10.1660.10">
    <property type="match status" value="1"/>
</dbReference>
<dbReference type="InterPro" id="IPR000551">
    <property type="entry name" value="MerR-type_HTH_dom"/>
</dbReference>
<organism evidence="3 4">
    <name type="scientific">Actinomyces ruminis</name>
    <dbReference type="NCBI Taxonomy" id="1937003"/>
    <lineage>
        <taxon>Bacteria</taxon>
        <taxon>Bacillati</taxon>
        <taxon>Actinomycetota</taxon>
        <taxon>Actinomycetes</taxon>
        <taxon>Actinomycetales</taxon>
        <taxon>Actinomycetaceae</taxon>
        <taxon>Actinomyces</taxon>
    </lineage>
</organism>
<dbReference type="SMART" id="SM00422">
    <property type="entry name" value="HTH_MERR"/>
    <property type="match status" value="1"/>
</dbReference>
<reference evidence="3 4" key="1">
    <citation type="submission" date="2017-10" db="EMBL/GenBank/DDBJ databases">
        <title>Draft genome sequence of cellulolytic Actinomyces sp CtC72 isolated from cattle rumen fluid.</title>
        <authorList>
            <person name="Joshi A.J."/>
            <person name="Vasudevan G."/>
            <person name="Lanjekar V.B."/>
            <person name="Hivarkar S."/>
            <person name="Engineer A."/>
            <person name="Pore S.D."/>
            <person name="Dhakephalkar P.K."/>
            <person name="Dagar S."/>
        </authorList>
    </citation>
    <scope>NUCLEOTIDE SEQUENCE [LARGE SCALE GENOMIC DNA]</scope>
    <source>
        <strain evidence="4">CtC72</strain>
    </source>
</reference>
<dbReference type="PROSITE" id="PS00552">
    <property type="entry name" value="HTH_MERR_1"/>
    <property type="match status" value="1"/>
</dbReference>
<comment type="caution">
    <text evidence="3">The sequence shown here is derived from an EMBL/GenBank/DDBJ whole genome shotgun (WGS) entry which is preliminary data.</text>
</comment>
<dbReference type="Pfam" id="PF13411">
    <property type="entry name" value="MerR_1"/>
    <property type="match status" value="1"/>
</dbReference>
<protein>
    <submittedName>
        <fullName evidence="3">MerR family transcriptional regulator</fullName>
    </submittedName>
</protein>
<dbReference type="Gene3D" id="3.20.80.10">
    <property type="entry name" value="Regulatory factor, effector binding domain"/>
    <property type="match status" value="1"/>
</dbReference>
<keyword evidence="4" id="KW-1185">Reference proteome</keyword>
<dbReference type="PROSITE" id="PS50937">
    <property type="entry name" value="HTH_MERR_2"/>
    <property type="match status" value="1"/>
</dbReference>
<feature type="domain" description="HTH merR-type" evidence="2">
    <location>
        <begin position="7"/>
        <end position="77"/>
    </location>
</feature>
<gene>
    <name evidence="3" type="ORF">BW737_009880</name>
</gene>
<keyword evidence="1" id="KW-0238">DNA-binding</keyword>
<evidence type="ECO:0000259" key="2">
    <source>
        <dbReference type="PROSITE" id="PS50937"/>
    </source>
</evidence>
<name>A0ABX4MAA0_9ACTO</name>
<dbReference type="InterPro" id="IPR047057">
    <property type="entry name" value="MerR_fam"/>
</dbReference>